<accession>A0A0F9N6R2</accession>
<comment type="caution">
    <text evidence="1">The sequence shown here is derived from an EMBL/GenBank/DDBJ whole genome shotgun (WGS) entry which is preliminary data.</text>
</comment>
<organism evidence="1">
    <name type="scientific">marine sediment metagenome</name>
    <dbReference type="NCBI Taxonomy" id="412755"/>
    <lineage>
        <taxon>unclassified sequences</taxon>
        <taxon>metagenomes</taxon>
        <taxon>ecological metagenomes</taxon>
    </lineage>
</organism>
<sequence length="375" mass="42746">MTDHEEITVLLEKAINRMPHIKHSPDGTDAYCLVNQALILLRTAQEPVSNETEVRHPIDSNGKANYKISYCYYCGQHVKNQLYCQRCGSKLRWPARPDCTVPEQPNCEGCEFFKHNNKYEHCWRYTQLTSVCKLRQDHKEQPPANELTDWLRKTISGDRHEKGDKELQAKVREACDVIDQRQEQPSAGELNYEQLIEDIAENIGVGIHTSLRKALDSKEACVVWDAISNLGDGNEGHRGEWKVVVDIVAKHTVDFIIKPFIKNLEADLDTETQRADKAENQLREGRYCQSFDMCGDAHDKYEAKLKAKDKLLYAYESVNAPVNPLLSINKDLLMACKRDSLLADIATAQTPTGDLRNRLTEINILRLAAIQKAKQ</sequence>
<dbReference type="AlphaFoldDB" id="A0A0F9N6R2"/>
<name>A0A0F9N6R2_9ZZZZ</name>
<dbReference type="EMBL" id="LAZR01004557">
    <property type="protein sequence ID" value="KKN07557.1"/>
    <property type="molecule type" value="Genomic_DNA"/>
</dbReference>
<reference evidence="1" key="1">
    <citation type="journal article" date="2015" name="Nature">
        <title>Complex archaea that bridge the gap between prokaryotes and eukaryotes.</title>
        <authorList>
            <person name="Spang A."/>
            <person name="Saw J.H."/>
            <person name="Jorgensen S.L."/>
            <person name="Zaremba-Niedzwiedzka K."/>
            <person name="Martijn J."/>
            <person name="Lind A.E."/>
            <person name="van Eijk R."/>
            <person name="Schleper C."/>
            <person name="Guy L."/>
            <person name="Ettema T.J."/>
        </authorList>
    </citation>
    <scope>NUCLEOTIDE SEQUENCE</scope>
</reference>
<protein>
    <submittedName>
        <fullName evidence="1">Uncharacterized protein</fullName>
    </submittedName>
</protein>
<evidence type="ECO:0000313" key="1">
    <source>
        <dbReference type="EMBL" id="KKN07557.1"/>
    </source>
</evidence>
<proteinExistence type="predicted"/>
<gene>
    <name evidence="1" type="ORF">LCGC14_1065780</name>
</gene>